<dbReference type="InterPro" id="IPR029058">
    <property type="entry name" value="AB_hydrolase_fold"/>
</dbReference>
<proteinExistence type="predicted"/>
<dbReference type="RefSeq" id="WP_110325680.1">
    <property type="nucleotide sequence ID" value="NZ_QJKD01000020.1"/>
</dbReference>
<accession>A0A2V3XVF3</accession>
<dbReference type="Pfam" id="PF00756">
    <property type="entry name" value="Esterase"/>
    <property type="match status" value="1"/>
</dbReference>
<organism evidence="1 2">
    <name type="scientific">Hungatella effluvii</name>
    <dbReference type="NCBI Taxonomy" id="1096246"/>
    <lineage>
        <taxon>Bacteria</taxon>
        <taxon>Bacillati</taxon>
        <taxon>Bacillota</taxon>
        <taxon>Clostridia</taxon>
        <taxon>Lachnospirales</taxon>
        <taxon>Lachnospiraceae</taxon>
        <taxon>Hungatella</taxon>
    </lineage>
</organism>
<evidence type="ECO:0000313" key="1">
    <source>
        <dbReference type="EMBL" id="PXX46382.1"/>
    </source>
</evidence>
<dbReference type="AlphaFoldDB" id="A0A2V3XVF3"/>
<dbReference type="GO" id="GO:0016747">
    <property type="term" value="F:acyltransferase activity, transferring groups other than amino-acyl groups"/>
    <property type="evidence" value="ECO:0007669"/>
    <property type="project" value="TreeGrafter"/>
</dbReference>
<evidence type="ECO:0000313" key="2">
    <source>
        <dbReference type="Proteomes" id="UP000248057"/>
    </source>
</evidence>
<keyword evidence="2" id="KW-1185">Reference proteome</keyword>
<keyword evidence="1" id="KW-0378">Hydrolase</keyword>
<gene>
    <name evidence="1" type="ORF">DFR60_12021</name>
</gene>
<sequence length="268" mass="30553">MALIQMSMFSESLQVNTDVNIMIPTPNPIDPEESDQAYFQEGVEYPVLYLLHGTHGDRGDWHRYTSIERYAQKAKIITVCPSGNNSFYQDMVIGGRYFKFLTEELPTYMRIMFPVSKKRENTFIGGLSMGGYGAMNLGIRRPDLYGSVICLSAGMGSYAMVGTNKYKHNPYDITPWPFEAILPPPFDGTGSPLDDLPILTKHMETGTKLPRIYLAIGTEDFIYEAAQKTRKSMDDLGVNYTYEEGPGCHDWIFWDSYIQRAINWLQER</sequence>
<dbReference type="EMBL" id="QJKD01000020">
    <property type="protein sequence ID" value="PXX46382.1"/>
    <property type="molecule type" value="Genomic_DNA"/>
</dbReference>
<dbReference type="InterPro" id="IPR050583">
    <property type="entry name" value="Mycobacterial_A85_antigen"/>
</dbReference>
<reference evidence="1 2" key="1">
    <citation type="submission" date="2018-05" db="EMBL/GenBank/DDBJ databases">
        <title>Genomic Encyclopedia of Type Strains, Phase IV (KMG-IV): sequencing the most valuable type-strain genomes for metagenomic binning, comparative biology and taxonomic classification.</title>
        <authorList>
            <person name="Goeker M."/>
        </authorList>
    </citation>
    <scope>NUCLEOTIDE SEQUENCE [LARGE SCALE GENOMIC DNA]</scope>
    <source>
        <strain evidence="1 2">DSM 24995</strain>
    </source>
</reference>
<dbReference type="Proteomes" id="UP000248057">
    <property type="component" value="Unassembled WGS sequence"/>
</dbReference>
<dbReference type="InterPro" id="IPR000801">
    <property type="entry name" value="Esterase-like"/>
</dbReference>
<protein>
    <submittedName>
        <fullName evidence="1">S-formylglutathione hydrolase FrmB</fullName>
    </submittedName>
</protein>
<dbReference type="PANTHER" id="PTHR48098">
    <property type="entry name" value="ENTEROCHELIN ESTERASE-RELATED"/>
    <property type="match status" value="1"/>
</dbReference>
<dbReference type="GO" id="GO:0016787">
    <property type="term" value="F:hydrolase activity"/>
    <property type="evidence" value="ECO:0007669"/>
    <property type="project" value="UniProtKB-KW"/>
</dbReference>
<comment type="caution">
    <text evidence="1">The sequence shown here is derived from an EMBL/GenBank/DDBJ whole genome shotgun (WGS) entry which is preliminary data.</text>
</comment>
<name>A0A2V3XVF3_9FIRM</name>
<dbReference type="PANTHER" id="PTHR48098:SF1">
    <property type="entry name" value="DIACYLGLYCEROL ACYLTRANSFERASE_MYCOLYLTRANSFERASE AG85A"/>
    <property type="match status" value="1"/>
</dbReference>
<dbReference type="Gene3D" id="3.40.50.1820">
    <property type="entry name" value="alpha/beta hydrolase"/>
    <property type="match status" value="1"/>
</dbReference>
<dbReference type="SUPFAM" id="SSF53474">
    <property type="entry name" value="alpha/beta-Hydrolases"/>
    <property type="match status" value="1"/>
</dbReference>
<dbReference type="GeneID" id="86064372"/>